<dbReference type="EMBL" id="VSSQ01007092">
    <property type="protein sequence ID" value="MPM34827.1"/>
    <property type="molecule type" value="Genomic_DNA"/>
</dbReference>
<accession>A0A644Z2K3</accession>
<organism evidence="2">
    <name type="scientific">bioreactor metagenome</name>
    <dbReference type="NCBI Taxonomy" id="1076179"/>
    <lineage>
        <taxon>unclassified sequences</taxon>
        <taxon>metagenomes</taxon>
        <taxon>ecological metagenomes</taxon>
    </lineage>
</organism>
<reference evidence="2" key="1">
    <citation type="submission" date="2019-08" db="EMBL/GenBank/DDBJ databases">
        <authorList>
            <person name="Kucharzyk K."/>
            <person name="Murdoch R.W."/>
            <person name="Higgins S."/>
            <person name="Loffler F."/>
        </authorList>
    </citation>
    <scope>NUCLEOTIDE SEQUENCE</scope>
</reference>
<feature type="region of interest" description="Disordered" evidence="1">
    <location>
        <begin position="1"/>
        <end position="21"/>
    </location>
</feature>
<comment type="caution">
    <text evidence="2">The sequence shown here is derived from an EMBL/GenBank/DDBJ whole genome shotgun (WGS) entry which is preliminary data.</text>
</comment>
<protein>
    <submittedName>
        <fullName evidence="2">Uncharacterized protein</fullName>
    </submittedName>
</protein>
<evidence type="ECO:0000313" key="2">
    <source>
        <dbReference type="EMBL" id="MPM34827.1"/>
    </source>
</evidence>
<evidence type="ECO:0000256" key="1">
    <source>
        <dbReference type="SAM" id="MobiDB-lite"/>
    </source>
</evidence>
<dbReference type="AlphaFoldDB" id="A0A644Z2K3"/>
<name>A0A644Z2K3_9ZZZZ</name>
<sequence length="84" mass="8735">MVAGGDHHPGARGQPAQCLAEQRDRLDRRDGAVVHVTGDQHGVDPLGLDHLDQVVGERLVGGLQALAVQGPPQVPVSGVQDAHV</sequence>
<proteinExistence type="predicted"/>
<gene>
    <name evidence="2" type="ORF">SDC9_81417</name>
</gene>